<dbReference type="Pfam" id="PF18074">
    <property type="entry name" value="PriA_C"/>
    <property type="match status" value="1"/>
</dbReference>
<evidence type="ECO:0000259" key="14">
    <source>
        <dbReference type="PROSITE" id="PS51194"/>
    </source>
</evidence>
<dbReference type="GO" id="GO:0003677">
    <property type="term" value="F:DNA binding"/>
    <property type="evidence" value="ECO:0007669"/>
    <property type="project" value="UniProtKB-UniRule"/>
</dbReference>
<keyword evidence="2 12" id="KW-0235">DNA replication</keyword>
<comment type="catalytic activity">
    <reaction evidence="11 12">
        <text>ATP + H2O = ADP + phosphate + H(+)</text>
        <dbReference type="Rhea" id="RHEA:13065"/>
        <dbReference type="ChEBI" id="CHEBI:15377"/>
        <dbReference type="ChEBI" id="CHEBI:15378"/>
        <dbReference type="ChEBI" id="CHEBI:30616"/>
        <dbReference type="ChEBI" id="CHEBI:43474"/>
        <dbReference type="ChEBI" id="CHEBI:456216"/>
        <dbReference type="EC" id="5.6.2.4"/>
    </reaction>
</comment>
<feature type="domain" description="Helicase C-terminal" evidence="14">
    <location>
        <begin position="446"/>
        <end position="668"/>
    </location>
</feature>
<keyword evidence="8 12" id="KW-0067">ATP-binding</keyword>
<protein>
    <recommendedName>
        <fullName evidence="12">Replication restart protein PriA</fullName>
    </recommendedName>
    <alternativeName>
        <fullName evidence="12">ATP-dependent DNA helicase PriA</fullName>
        <ecNumber evidence="12">5.6.2.4</ecNumber>
    </alternativeName>
    <alternativeName>
        <fullName evidence="12">DNA 3'-5' helicase PriA</fullName>
    </alternativeName>
</protein>
<feature type="binding site" evidence="12">
    <location>
        <position position="488"/>
    </location>
    <ligand>
        <name>Zn(2+)</name>
        <dbReference type="ChEBI" id="CHEBI:29105"/>
        <label>2</label>
    </ligand>
</feature>
<dbReference type="InterPro" id="IPR014001">
    <property type="entry name" value="Helicase_ATP-bd"/>
</dbReference>
<dbReference type="SUPFAM" id="SSF52540">
    <property type="entry name" value="P-loop containing nucleoside triphosphate hydrolases"/>
    <property type="match status" value="1"/>
</dbReference>
<dbReference type="InterPro" id="IPR027417">
    <property type="entry name" value="P-loop_NTPase"/>
</dbReference>
<evidence type="ECO:0000256" key="1">
    <source>
        <dbReference type="ARBA" id="ARBA00022515"/>
    </source>
</evidence>
<dbReference type="InterPro" id="IPR041222">
    <property type="entry name" value="PriA_3primeBD"/>
</dbReference>
<keyword evidence="3 12" id="KW-0479">Metal-binding</keyword>
<keyword evidence="10 12" id="KW-0413">Isomerase</keyword>
<evidence type="ECO:0000256" key="11">
    <source>
        <dbReference type="ARBA" id="ARBA00048988"/>
    </source>
</evidence>
<dbReference type="SMART" id="SM00490">
    <property type="entry name" value="HELICc"/>
    <property type="match status" value="1"/>
</dbReference>
<evidence type="ECO:0000313" key="16">
    <source>
        <dbReference type="Proteomes" id="UP000190065"/>
    </source>
</evidence>
<feature type="binding site" evidence="12">
    <location>
        <position position="516"/>
    </location>
    <ligand>
        <name>Zn(2+)</name>
        <dbReference type="ChEBI" id="CHEBI:29105"/>
        <label>1</label>
    </ligand>
</feature>
<evidence type="ECO:0000256" key="4">
    <source>
        <dbReference type="ARBA" id="ARBA00022741"/>
    </source>
</evidence>
<evidence type="ECO:0000256" key="2">
    <source>
        <dbReference type="ARBA" id="ARBA00022705"/>
    </source>
</evidence>
<reference evidence="15 16" key="1">
    <citation type="submission" date="2017-02" db="EMBL/GenBank/DDBJ databases">
        <authorList>
            <person name="Peterson S.W."/>
        </authorList>
    </citation>
    <scope>NUCLEOTIDE SEQUENCE [LARGE SCALE GENOMIC DNA]</scope>
    <source>
        <strain evidence="15 16">ATCC 43324</strain>
    </source>
</reference>
<sequence length="769" mass="87542">MVPPSYIFYYLCSAMKYVEVVLPLPLDGLFTYSLPEEWAQRVACGMRVLVPFGKTKHHIGIVWHLTDVKPDYELKPILEVLDAQPVLLNQQIRLWNWMADYYLSPLGDIYKAALPSGMKIEEGYKPKMETYVALAPAFQNEQALHFALNALARATQQQRVMMAYLSLSHWDRLSAAMPQPSVTPITRDELLNVTHCSMATLKALVDRGFLTLYKQEVGRLNSAITATAPLHSLNAAQQKAYDEIKETFQTRNVTLLHGVTSSGKTELYIHLIEQAIKEGKQVLYLLPEIALTVQITNRLKAVFGQRLGIYHSKYSDAERVEIWNKQLSAVPYDIVIGARSAVFLPFQRLGLVIVDEEHETSFKQQEPSPRYHARSAAIILANQYGAKTLLGTATPSMESYNNAISGKYGLVRLTTRYQDIQLPQIEVVDVKDLRRRKIMKGLFSPQLLQAIDETLAEGNQVILFQNRRGFAPMLTCKDCGWVPKCANCDVSLTYHKQLNQLTCHYCGFTYTVPTHCPECGSEQLTTQGYGTEKIEDAIQKLFPQAKIARMDLDTTRTKNAYERLISDFSQGKTNILIGTQMISKGLDFDHVQVVGILDADTMLNYPDFRAYEHAFTMMAQVSGRAGRKGRQGRVILQTKMPDLPLIQQVVAHDFNHFSHDLLEERALFHYPPFYQLVYVFLKHNKNEVVETAAVEMGSRLKQLFGTRVLGPDKPAVARVKTMHIRKIVIKLERNLDPKKVREALRWVQKQMMQDKHYAALHIYYDVDPL</sequence>
<dbReference type="Pfam" id="PF18319">
    <property type="entry name" value="Zn_ribbon_PriA"/>
    <property type="match status" value="1"/>
</dbReference>
<dbReference type="EMBL" id="FUXK01000010">
    <property type="protein sequence ID" value="SJZ79413.1"/>
    <property type="molecule type" value="Genomic_DNA"/>
</dbReference>
<dbReference type="GO" id="GO:0008270">
    <property type="term" value="F:zinc ion binding"/>
    <property type="evidence" value="ECO:0007669"/>
    <property type="project" value="UniProtKB-UniRule"/>
</dbReference>
<dbReference type="STRING" id="28136.SAMN02745202_01098"/>
<evidence type="ECO:0000256" key="5">
    <source>
        <dbReference type="ARBA" id="ARBA00022801"/>
    </source>
</evidence>
<dbReference type="PROSITE" id="PS51194">
    <property type="entry name" value="HELICASE_CTER"/>
    <property type="match status" value="1"/>
</dbReference>
<dbReference type="AlphaFoldDB" id="A0A1T4NJW5"/>
<dbReference type="GO" id="GO:0006310">
    <property type="term" value="P:DNA recombination"/>
    <property type="evidence" value="ECO:0007669"/>
    <property type="project" value="InterPro"/>
</dbReference>
<dbReference type="FunFam" id="3.40.1440.60:FF:000001">
    <property type="entry name" value="Primosomal protein N"/>
    <property type="match status" value="1"/>
</dbReference>
<evidence type="ECO:0000256" key="10">
    <source>
        <dbReference type="ARBA" id="ARBA00023235"/>
    </source>
</evidence>
<evidence type="ECO:0000256" key="6">
    <source>
        <dbReference type="ARBA" id="ARBA00022806"/>
    </source>
</evidence>
<dbReference type="InterPro" id="IPR011545">
    <property type="entry name" value="DEAD/DEAH_box_helicase_dom"/>
</dbReference>
<comment type="function">
    <text evidence="12">Initiates the restart of stalled replication forks, which reloads the replicative helicase on sites other than the origin of replication. Recognizes and binds to abandoned replication forks and remodels them to uncover a helicase loading site. Promotes assembly of the primosome at these replication forks.</text>
</comment>
<dbReference type="Pfam" id="PF00270">
    <property type="entry name" value="DEAD"/>
    <property type="match status" value="1"/>
</dbReference>
<evidence type="ECO:0000256" key="12">
    <source>
        <dbReference type="HAMAP-Rule" id="MF_00983"/>
    </source>
</evidence>
<evidence type="ECO:0000259" key="13">
    <source>
        <dbReference type="PROSITE" id="PS51192"/>
    </source>
</evidence>
<dbReference type="GO" id="GO:0006270">
    <property type="term" value="P:DNA replication initiation"/>
    <property type="evidence" value="ECO:0007669"/>
    <property type="project" value="TreeGrafter"/>
</dbReference>
<dbReference type="FunFam" id="3.40.50.300:FF:000489">
    <property type="entry name" value="Primosome assembly protein PriA"/>
    <property type="match status" value="1"/>
</dbReference>
<dbReference type="InterPro" id="IPR042115">
    <property type="entry name" value="PriA_3primeBD_sf"/>
</dbReference>
<gene>
    <name evidence="12" type="primary">priA</name>
    <name evidence="15" type="ORF">SAMN02745202_01098</name>
</gene>
<dbReference type="CDD" id="cd17929">
    <property type="entry name" value="DEXHc_priA"/>
    <property type="match status" value="1"/>
</dbReference>
<feature type="binding site" evidence="12">
    <location>
        <position position="476"/>
    </location>
    <ligand>
        <name>Zn(2+)</name>
        <dbReference type="ChEBI" id="CHEBI:29105"/>
        <label>1</label>
    </ligand>
</feature>
<dbReference type="GO" id="GO:1990077">
    <property type="term" value="C:primosome complex"/>
    <property type="evidence" value="ECO:0007669"/>
    <property type="project" value="UniProtKB-UniRule"/>
</dbReference>
<dbReference type="InterPro" id="IPR041236">
    <property type="entry name" value="PriA_C"/>
</dbReference>
<evidence type="ECO:0000256" key="7">
    <source>
        <dbReference type="ARBA" id="ARBA00022833"/>
    </source>
</evidence>
<feature type="binding site" evidence="12">
    <location>
        <position position="479"/>
    </location>
    <ligand>
        <name>Zn(2+)</name>
        <dbReference type="ChEBI" id="CHEBI:29105"/>
        <label>1</label>
    </ligand>
</feature>
<dbReference type="GO" id="GO:0043138">
    <property type="term" value="F:3'-5' DNA helicase activity"/>
    <property type="evidence" value="ECO:0007669"/>
    <property type="project" value="UniProtKB-EC"/>
</dbReference>
<dbReference type="InterPro" id="IPR040498">
    <property type="entry name" value="PriA_CRR"/>
</dbReference>
<keyword evidence="4 12" id="KW-0547">Nucleotide-binding</keyword>
<feature type="binding site" evidence="12">
    <location>
        <position position="506"/>
    </location>
    <ligand>
        <name>Zn(2+)</name>
        <dbReference type="ChEBI" id="CHEBI:29105"/>
        <label>2</label>
    </ligand>
</feature>
<dbReference type="HAMAP" id="MF_00983">
    <property type="entry name" value="PriA"/>
    <property type="match status" value="1"/>
</dbReference>
<dbReference type="EC" id="5.6.2.4" evidence="12"/>
<dbReference type="PROSITE" id="PS51192">
    <property type="entry name" value="HELICASE_ATP_BIND_1"/>
    <property type="match status" value="1"/>
</dbReference>
<feature type="binding site" evidence="12">
    <location>
        <position position="519"/>
    </location>
    <ligand>
        <name>Zn(2+)</name>
        <dbReference type="ChEBI" id="CHEBI:29105"/>
        <label>1</label>
    </ligand>
</feature>
<dbReference type="eggNOG" id="COG1198">
    <property type="taxonomic scope" value="Bacteria"/>
</dbReference>
<dbReference type="PANTHER" id="PTHR30580:SF0">
    <property type="entry name" value="PRIMOSOMAL PROTEIN N"/>
    <property type="match status" value="1"/>
</dbReference>
<keyword evidence="6 12" id="KW-0347">Helicase</keyword>
<dbReference type="InterPro" id="IPR001650">
    <property type="entry name" value="Helicase_C-like"/>
</dbReference>
<dbReference type="NCBIfam" id="TIGR00595">
    <property type="entry name" value="priA"/>
    <property type="match status" value="1"/>
</dbReference>
<dbReference type="GO" id="GO:0006269">
    <property type="term" value="P:DNA replication, synthesis of primer"/>
    <property type="evidence" value="ECO:0007669"/>
    <property type="project" value="UniProtKB-KW"/>
</dbReference>
<dbReference type="PANTHER" id="PTHR30580">
    <property type="entry name" value="PRIMOSOMAL PROTEIN N"/>
    <property type="match status" value="1"/>
</dbReference>
<keyword evidence="1 12" id="KW-0639">Primosome</keyword>
<keyword evidence="9 12" id="KW-0238">DNA-binding</keyword>
<evidence type="ECO:0000313" key="15">
    <source>
        <dbReference type="EMBL" id="SJZ79413.1"/>
    </source>
</evidence>
<evidence type="ECO:0000256" key="8">
    <source>
        <dbReference type="ARBA" id="ARBA00022840"/>
    </source>
</evidence>
<dbReference type="Pfam" id="PF00271">
    <property type="entry name" value="Helicase_C"/>
    <property type="match status" value="1"/>
</dbReference>
<dbReference type="Pfam" id="PF17764">
    <property type="entry name" value="PriA_3primeBD"/>
    <property type="match status" value="1"/>
</dbReference>
<comment type="cofactor">
    <cofactor evidence="12">
        <name>Zn(2+)</name>
        <dbReference type="ChEBI" id="CHEBI:29105"/>
    </cofactor>
    <text evidence="12">Binds 2 zinc ions per subunit.</text>
</comment>
<dbReference type="InterPro" id="IPR005259">
    <property type="entry name" value="PriA"/>
</dbReference>
<evidence type="ECO:0000256" key="3">
    <source>
        <dbReference type="ARBA" id="ARBA00022723"/>
    </source>
</evidence>
<keyword evidence="5 12" id="KW-0378">Hydrolase</keyword>
<name>A0A1T4NJW5_9BACT</name>
<dbReference type="Gene3D" id="3.40.1440.60">
    <property type="entry name" value="PriA, 3(prime) DNA-binding domain"/>
    <property type="match status" value="1"/>
</dbReference>
<feature type="binding site" evidence="12">
    <location>
        <position position="485"/>
    </location>
    <ligand>
        <name>Zn(2+)</name>
        <dbReference type="ChEBI" id="CHEBI:29105"/>
        <label>2</label>
    </ligand>
</feature>
<proteinExistence type="inferred from homology"/>
<evidence type="ECO:0000256" key="9">
    <source>
        <dbReference type="ARBA" id="ARBA00023125"/>
    </source>
</evidence>
<dbReference type="GO" id="GO:0006302">
    <property type="term" value="P:double-strand break repair"/>
    <property type="evidence" value="ECO:0007669"/>
    <property type="project" value="InterPro"/>
</dbReference>
<feature type="binding site" evidence="12">
    <location>
        <position position="503"/>
    </location>
    <ligand>
        <name>Zn(2+)</name>
        <dbReference type="ChEBI" id="CHEBI:29105"/>
        <label>2</label>
    </ligand>
</feature>
<dbReference type="CDD" id="cd18804">
    <property type="entry name" value="SF2_C_priA"/>
    <property type="match status" value="1"/>
</dbReference>
<dbReference type="Proteomes" id="UP000190065">
    <property type="component" value="Unassembled WGS sequence"/>
</dbReference>
<dbReference type="GO" id="GO:0005524">
    <property type="term" value="F:ATP binding"/>
    <property type="evidence" value="ECO:0007669"/>
    <property type="project" value="UniProtKB-UniRule"/>
</dbReference>
<feature type="domain" description="Helicase ATP-binding" evidence="13">
    <location>
        <begin position="245"/>
        <end position="413"/>
    </location>
</feature>
<dbReference type="GO" id="GO:0016887">
    <property type="term" value="F:ATP hydrolysis activity"/>
    <property type="evidence" value="ECO:0007669"/>
    <property type="project" value="RHEA"/>
</dbReference>
<dbReference type="Gene3D" id="3.40.50.300">
    <property type="entry name" value="P-loop containing nucleotide triphosphate hydrolases"/>
    <property type="match status" value="2"/>
</dbReference>
<dbReference type="SMART" id="SM00487">
    <property type="entry name" value="DEXDc"/>
    <property type="match status" value="1"/>
</dbReference>
<comment type="catalytic activity">
    <reaction evidence="12">
        <text>Couples ATP hydrolysis with the unwinding of duplex DNA by translocating in the 3'-5' direction.</text>
        <dbReference type="EC" id="5.6.2.4"/>
    </reaction>
</comment>
<comment type="similarity">
    <text evidence="12">Belongs to the helicase family. PriA subfamily.</text>
</comment>
<accession>A0A1T4NJW5</accession>
<organism evidence="15 16">
    <name type="scientific">Segatella oulorum</name>
    <dbReference type="NCBI Taxonomy" id="28136"/>
    <lineage>
        <taxon>Bacteria</taxon>
        <taxon>Pseudomonadati</taxon>
        <taxon>Bacteroidota</taxon>
        <taxon>Bacteroidia</taxon>
        <taxon>Bacteroidales</taxon>
        <taxon>Prevotellaceae</taxon>
        <taxon>Segatella</taxon>
    </lineage>
</organism>
<keyword evidence="7 12" id="KW-0862">Zinc</keyword>
<comment type="subunit">
    <text evidence="12">Component of the replication restart primosome.</text>
</comment>